<sequence>MDIAAFALTTIGLLALLASLPTLWRICSLPDFHNRAWCTLLVLVMGFVMGYVGYLWMILGHEVTQLELVVAAIFGGGGGFVYLVTKLSANTIRRLLDTLREKRFQAEHDLLTGLPNRNAYYQKFDQLLQEAKPFACMIMDLNDFKIINDTYGHHIGDRVLQETCNRLLSLTPSSALCARLGGDEFAMLLPGFTAQSARELCQQIHFQLKQDICFDGLRVAVGTSIGISQYPRDADDKKQLMKFADIAMYHAKRMEQHTAIFTPELTLQT</sequence>
<dbReference type="Gene3D" id="3.30.70.270">
    <property type="match status" value="1"/>
</dbReference>
<dbReference type="InterPro" id="IPR043128">
    <property type="entry name" value="Rev_trsase/Diguanyl_cyclase"/>
</dbReference>
<comment type="caution">
    <text evidence="3">The sequence shown here is derived from an EMBL/GenBank/DDBJ whole genome shotgun (WGS) entry which is preliminary data.</text>
</comment>
<dbReference type="Pfam" id="PF00990">
    <property type="entry name" value="GGDEF"/>
    <property type="match status" value="1"/>
</dbReference>
<keyword evidence="1" id="KW-0472">Membrane</keyword>
<reference evidence="3 4" key="1">
    <citation type="submission" date="2022-02" db="EMBL/GenBank/DDBJ databases">
        <title>The genome sequence of Shewanella sp. 3B26.</title>
        <authorList>
            <person name="Du J."/>
        </authorList>
    </citation>
    <scope>NUCLEOTIDE SEQUENCE [LARGE SCALE GENOMIC DNA]</scope>
    <source>
        <strain evidence="3 4">3B26</strain>
    </source>
</reference>
<accession>A0AAJ1BIJ7</accession>
<dbReference type="AlphaFoldDB" id="A0AAJ1BIJ7"/>
<evidence type="ECO:0000256" key="1">
    <source>
        <dbReference type="SAM" id="Phobius"/>
    </source>
</evidence>
<dbReference type="InterPro" id="IPR029787">
    <property type="entry name" value="Nucleotide_cyclase"/>
</dbReference>
<gene>
    <name evidence="3" type="ORF">MJ923_13865</name>
</gene>
<name>A0AAJ1BIJ7_9GAMM</name>
<dbReference type="PANTHER" id="PTHR46663">
    <property type="entry name" value="DIGUANYLATE CYCLASE DGCT-RELATED"/>
    <property type="match status" value="1"/>
</dbReference>
<dbReference type="CDD" id="cd01949">
    <property type="entry name" value="GGDEF"/>
    <property type="match status" value="1"/>
</dbReference>
<evidence type="ECO:0000259" key="2">
    <source>
        <dbReference type="PROSITE" id="PS50887"/>
    </source>
</evidence>
<evidence type="ECO:0000313" key="4">
    <source>
        <dbReference type="Proteomes" id="UP001297581"/>
    </source>
</evidence>
<dbReference type="PROSITE" id="PS50887">
    <property type="entry name" value="GGDEF"/>
    <property type="match status" value="1"/>
</dbReference>
<dbReference type="InterPro" id="IPR052163">
    <property type="entry name" value="DGC-Regulatory_Protein"/>
</dbReference>
<dbReference type="EMBL" id="JAKUDL010000004">
    <property type="protein sequence ID" value="MCH4295393.1"/>
    <property type="molecule type" value="Genomic_DNA"/>
</dbReference>
<organism evidence="3 4">
    <name type="scientific">Shewanella zhuhaiensis</name>
    <dbReference type="NCBI Taxonomy" id="2919576"/>
    <lineage>
        <taxon>Bacteria</taxon>
        <taxon>Pseudomonadati</taxon>
        <taxon>Pseudomonadota</taxon>
        <taxon>Gammaproteobacteria</taxon>
        <taxon>Alteromonadales</taxon>
        <taxon>Shewanellaceae</taxon>
        <taxon>Shewanella</taxon>
    </lineage>
</organism>
<dbReference type="SUPFAM" id="SSF55073">
    <property type="entry name" value="Nucleotide cyclase"/>
    <property type="match status" value="1"/>
</dbReference>
<feature type="transmembrane region" description="Helical" evidence="1">
    <location>
        <begin position="6"/>
        <end position="24"/>
    </location>
</feature>
<protein>
    <submittedName>
        <fullName evidence="3">GGDEF domain-containing protein</fullName>
    </submittedName>
</protein>
<keyword evidence="1" id="KW-0812">Transmembrane</keyword>
<feature type="domain" description="GGDEF" evidence="2">
    <location>
        <begin position="132"/>
        <end position="264"/>
    </location>
</feature>
<dbReference type="NCBIfam" id="TIGR00254">
    <property type="entry name" value="GGDEF"/>
    <property type="match status" value="1"/>
</dbReference>
<keyword evidence="4" id="KW-1185">Reference proteome</keyword>
<dbReference type="InterPro" id="IPR000160">
    <property type="entry name" value="GGDEF_dom"/>
</dbReference>
<dbReference type="PANTHER" id="PTHR46663:SF2">
    <property type="entry name" value="GGDEF DOMAIN-CONTAINING PROTEIN"/>
    <property type="match status" value="1"/>
</dbReference>
<dbReference type="Proteomes" id="UP001297581">
    <property type="component" value="Unassembled WGS sequence"/>
</dbReference>
<dbReference type="SMART" id="SM00267">
    <property type="entry name" value="GGDEF"/>
    <property type="match status" value="1"/>
</dbReference>
<proteinExistence type="predicted"/>
<keyword evidence="1" id="KW-1133">Transmembrane helix</keyword>
<feature type="transmembrane region" description="Helical" evidence="1">
    <location>
        <begin position="36"/>
        <end position="59"/>
    </location>
</feature>
<evidence type="ECO:0000313" key="3">
    <source>
        <dbReference type="EMBL" id="MCH4295393.1"/>
    </source>
</evidence>
<dbReference type="RefSeq" id="WP_240591607.1">
    <property type="nucleotide sequence ID" value="NZ_JAKUDL010000004.1"/>
</dbReference>
<feature type="transmembrane region" description="Helical" evidence="1">
    <location>
        <begin position="65"/>
        <end position="84"/>
    </location>
</feature>